<feature type="transmembrane region" description="Helical" evidence="1">
    <location>
        <begin position="7"/>
        <end position="28"/>
    </location>
</feature>
<dbReference type="PANTHER" id="PTHR48008">
    <property type="entry name" value="LEUCINE-RICH REPEAT RECEPTOR-LIKE PROTEIN KINASE IMK3-RELATED"/>
    <property type="match status" value="1"/>
</dbReference>
<dbReference type="InterPro" id="IPR001245">
    <property type="entry name" value="Ser-Thr/Tyr_kinase_cat_dom"/>
</dbReference>
<evidence type="ECO:0000256" key="1">
    <source>
        <dbReference type="SAM" id="Phobius"/>
    </source>
</evidence>
<keyword evidence="1" id="KW-0812">Transmembrane</keyword>
<comment type="caution">
    <text evidence="3">The sequence shown here is derived from an EMBL/GenBank/DDBJ whole genome shotgun (WGS) entry which is preliminary data.</text>
</comment>
<dbReference type="Gramene" id="rna-gnl|WGS:NBSK|LSAT_9X51040_mrna">
    <property type="protein sequence ID" value="cds-PLY93470.1"/>
    <property type="gene ID" value="gene-LSAT_9X51040"/>
</dbReference>
<dbReference type="Proteomes" id="UP000235145">
    <property type="component" value="Unassembled WGS sequence"/>
</dbReference>
<dbReference type="GO" id="GO:0005524">
    <property type="term" value="F:ATP binding"/>
    <property type="evidence" value="ECO:0007669"/>
    <property type="project" value="InterPro"/>
</dbReference>
<dbReference type="InterPro" id="IPR000719">
    <property type="entry name" value="Prot_kinase_dom"/>
</dbReference>
<proteinExistence type="predicted"/>
<reference evidence="3 4" key="1">
    <citation type="journal article" date="2017" name="Nat. Commun.">
        <title>Genome assembly with in vitro proximity ligation data and whole-genome triplication in lettuce.</title>
        <authorList>
            <person name="Reyes-Chin-Wo S."/>
            <person name="Wang Z."/>
            <person name="Yang X."/>
            <person name="Kozik A."/>
            <person name="Arikit S."/>
            <person name="Song C."/>
            <person name="Xia L."/>
            <person name="Froenicke L."/>
            <person name="Lavelle D.O."/>
            <person name="Truco M.J."/>
            <person name="Xia R."/>
            <person name="Zhu S."/>
            <person name="Xu C."/>
            <person name="Xu H."/>
            <person name="Xu X."/>
            <person name="Cox K."/>
            <person name="Korf I."/>
            <person name="Meyers B.C."/>
            <person name="Michelmore R.W."/>
        </authorList>
    </citation>
    <scope>NUCLEOTIDE SEQUENCE [LARGE SCALE GENOMIC DNA]</scope>
    <source>
        <strain evidence="4">cv. Salinas</strain>
        <tissue evidence="3">Seedlings</tissue>
    </source>
</reference>
<evidence type="ECO:0000313" key="4">
    <source>
        <dbReference type="Proteomes" id="UP000235145"/>
    </source>
</evidence>
<dbReference type="InterPro" id="IPR011009">
    <property type="entry name" value="Kinase-like_dom_sf"/>
</dbReference>
<dbReference type="GO" id="GO:0004672">
    <property type="term" value="F:protein kinase activity"/>
    <property type="evidence" value="ECO:0007669"/>
    <property type="project" value="InterPro"/>
</dbReference>
<dbReference type="PROSITE" id="PS50011">
    <property type="entry name" value="PROTEIN_KINASE_DOM"/>
    <property type="match status" value="1"/>
</dbReference>
<dbReference type="PANTHER" id="PTHR48008:SF12">
    <property type="entry name" value="EPHRIN RECEPTOR TYPE-A _TYPE-B-RELATED"/>
    <property type="match status" value="1"/>
</dbReference>
<dbReference type="OrthoDB" id="4062651at2759"/>
<dbReference type="AlphaFoldDB" id="A0A9R1WW32"/>
<dbReference type="EMBL" id="NBSK02000009">
    <property type="protein sequence ID" value="KAJ0188724.1"/>
    <property type="molecule type" value="Genomic_DNA"/>
</dbReference>
<dbReference type="Gene3D" id="1.10.510.10">
    <property type="entry name" value="Transferase(Phosphotransferase) domain 1"/>
    <property type="match status" value="1"/>
</dbReference>
<accession>A0A9R1WW32</accession>
<feature type="domain" description="Protein kinase" evidence="2">
    <location>
        <begin position="73"/>
        <end position="344"/>
    </location>
</feature>
<protein>
    <recommendedName>
        <fullName evidence="2">Protein kinase domain-containing protein</fullName>
    </recommendedName>
</protein>
<evidence type="ECO:0000313" key="3">
    <source>
        <dbReference type="EMBL" id="KAJ0188724.1"/>
    </source>
</evidence>
<keyword evidence="1" id="KW-0472">Membrane</keyword>
<gene>
    <name evidence="3" type="ORF">LSAT_V11C900477450</name>
</gene>
<dbReference type="InterPro" id="IPR052451">
    <property type="entry name" value="Ser/Thr_kinase-like"/>
</dbReference>
<dbReference type="Gene3D" id="3.30.200.20">
    <property type="entry name" value="Phosphorylase Kinase, domain 1"/>
    <property type="match status" value="1"/>
</dbReference>
<sequence length="344" mass="38773">MERRHKIMLIVALSSSFTLFITLALIYLCRRKRCSKDESWDKESNIEVDDMEMKGDLLRFEGGEDLNCFDILDAPGEVIGKSSYGTLYRANLVRNDSVVVLRFLRPTCTEKVQDVMHVVQLLGSIRHPNLVPLCGFYLGPRGEKLLVHPFYRRGNLAQFIRDGNGESLKWSVIYRISIGIAGGLHYLHTGLQNPIIHGNLKSKNILLGRNQQPIVSDFGLHLLLNPSATQEMLEDAALEGYNQPKSIKTNATNLETDIFNFGVILFELLSGKEPKSNEKANPDRDFKSNAILDHRILGFSNPENRVDEEHILKLTEIAIACCSSSPSLRPNIKQICKKLREIGS</sequence>
<keyword evidence="1" id="KW-1133">Transmembrane helix</keyword>
<evidence type="ECO:0000259" key="2">
    <source>
        <dbReference type="PROSITE" id="PS50011"/>
    </source>
</evidence>
<organism evidence="3 4">
    <name type="scientific">Lactuca sativa</name>
    <name type="common">Garden lettuce</name>
    <dbReference type="NCBI Taxonomy" id="4236"/>
    <lineage>
        <taxon>Eukaryota</taxon>
        <taxon>Viridiplantae</taxon>
        <taxon>Streptophyta</taxon>
        <taxon>Embryophyta</taxon>
        <taxon>Tracheophyta</taxon>
        <taxon>Spermatophyta</taxon>
        <taxon>Magnoliopsida</taxon>
        <taxon>eudicotyledons</taxon>
        <taxon>Gunneridae</taxon>
        <taxon>Pentapetalae</taxon>
        <taxon>asterids</taxon>
        <taxon>campanulids</taxon>
        <taxon>Asterales</taxon>
        <taxon>Asteraceae</taxon>
        <taxon>Cichorioideae</taxon>
        <taxon>Cichorieae</taxon>
        <taxon>Lactucinae</taxon>
        <taxon>Lactuca</taxon>
    </lineage>
</organism>
<keyword evidence="4" id="KW-1185">Reference proteome</keyword>
<dbReference type="SUPFAM" id="SSF56112">
    <property type="entry name" value="Protein kinase-like (PK-like)"/>
    <property type="match status" value="1"/>
</dbReference>
<name>A0A9R1WW32_LACSA</name>
<dbReference type="Pfam" id="PF07714">
    <property type="entry name" value="PK_Tyr_Ser-Thr"/>
    <property type="match status" value="1"/>
</dbReference>